<reference evidence="1 2" key="1">
    <citation type="journal article" date="2015" name="Proc. Natl. Acad. Sci. U.S.A.">
        <title>The resurrection genome of Boea hygrometrica: A blueprint for survival of dehydration.</title>
        <authorList>
            <person name="Xiao L."/>
            <person name="Yang G."/>
            <person name="Zhang L."/>
            <person name="Yang X."/>
            <person name="Zhao S."/>
            <person name="Ji Z."/>
            <person name="Zhou Q."/>
            <person name="Hu M."/>
            <person name="Wang Y."/>
            <person name="Chen M."/>
            <person name="Xu Y."/>
            <person name="Jin H."/>
            <person name="Xiao X."/>
            <person name="Hu G."/>
            <person name="Bao F."/>
            <person name="Hu Y."/>
            <person name="Wan P."/>
            <person name="Li L."/>
            <person name="Deng X."/>
            <person name="Kuang T."/>
            <person name="Xiang C."/>
            <person name="Zhu J.K."/>
            <person name="Oliver M.J."/>
            <person name="He Y."/>
        </authorList>
    </citation>
    <scope>NUCLEOTIDE SEQUENCE [LARGE SCALE GENOMIC DNA]</scope>
    <source>
        <strain evidence="2">cv. XS01</strain>
    </source>
</reference>
<dbReference type="AlphaFoldDB" id="A0A2Z7BZG6"/>
<evidence type="ECO:0000313" key="1">
    <source>
        <dbReference type="EMBL" id="KZV37415.1"/>
    </source>
</evidence>
<name>A0A2Z7BZG6_9LAMI</name>
<evidence type="ECO:0000313" key="2">
    <source>
        <dbReference type="Proteomes" id="UP000250235"/>
    </source>
</evidence>
<gene>
    <name evidence="1" type="ORF">F511_01283</name>
</gene>
<dbReference type="OrthoDB" id="167398at2759"/>
<keyword evidence="2" id="KW-1185">Reference proteome</keyword>
<organism evidence="1 2">
    <name type="scientific">Dorcoceras hygrometricum</name>
    <dbReference type="NCBI Taxonomy" id="472368"/>
    <lineage>
        <taxon>Eukaryota</taxon>
        <taxon>Viridiplantae</taxon>
        <taxon>Streptophyta</taxon>
        <taxon>Embryophyta</taxon>
        <taxon>Tracheophyta</taxon>
        <taxon>Spermatophyta</taxon>
        <taxon>Magnoliopsida</taxon>
        <taxon>eudicotyledons</taxon>
        <taxon>Gunneridae</taxon>
        <taxon>Pentapetalae</taxon>
        <taxon>asterids</taxon>
        <taxon>lamiids</taxon>
        <taxon>Lamiales</taxon>
        <taxon>Gesneriaceae</taxon>
        <taxon>Didymocarpoideae</taxon>
        <taxon>Trichosporeae</taxon>
        <taxon>Loxocarpinae</taxon>
        <taxon>Dorcoceras</taxon>
    </lineage>
</organism>
<protein>
    <submittedName>
        <fullName evidence="1">Ferric reduction oxidase 2-like</fullName>
    </submittedName>
</protein>
<accession>A0A2Z7BZG6</accession>
<sequence length="183" mass="20668">MIKGEGKWSTKLYQILSSGSPPVNHLDVSGRQWCNTVYFRRLGAHSHEPNFETQDPENSTHGSTQELCRSETMLDLILPISVHLQGFGLGDPGIMTASTVAFLWRKTKTSKKTTQIQNMKGHPAAASPISLYYNADRQLESFPQQPLSQCINVHYCERPDLKRFLFDCKRVKHCGSCLRSKEA</sequence>
<dbReference type="Proteomes" id="UP000250235">
    <property type="component" value="Unassembled WGS sequence"/>
</dbReference>
<dbReference type="EMBL" id="KV003144">
    <property type="protein sequence ID" value="KZV37415.1"/>
    <property type="molecule type" value="Genomic_DNA"/>
</dbReference>
<proteinExistence type="predicted"/>